<gene>
    <name evidence="1" type="primary">ORF223552</name>
</gene>
<reference evidence="1" key="1">
    <citation type="submission" date="2014-12" db="EMBL/GenBank/DDBJ databases">
        <title>Insight into the proteome of Arion vulgaris.</title>
        <authorList>
            <person name="Aradska J."/>
            <person name="Bulat T."/>
            <person name="Smidak R."/>
            <person name="Sarate P."/>
            <person name="Gangsoo J."/>
            <person name="Sialana F."/>
            <person name="Bilban M."/>
            <person name="Lubec G."/>
        </authorList>
    </citation>
    <scope>NUCLEOTIDE SEQUENCE</scope>
    <source>
        <tissue evidence="1">Skin</tissue>
    </source>
</reference>
<organism evidence="1">
    <name type="scientific">Arion vulgaris</name>
    <dbReference type="NCBI Taxonomy" id="1028688"/>
    <lineage>
        <taxon>Eukaryota</taxon>
        <taxon>Metazoa</taxon>
        <taxon>Spiralia</taxon>
        <taxon>Lophotrochozoa</taxon>
        <taxon>Mollusca</taxon>
        <taxon>Gastropoda</taxon>
        <taxon>Heterobranchia</taxon>
        <taxon>Euthyneura</taxon>
        <taxon>Panpulmonata</taxon>
        <taxon>Eupulmonata</taxon>
        <taxon>Stylommatophora</taxon>
        <taxon>Helicina</taxon>
        <taxon>Arionoidea</taxon>
        <taxon>Arionidae</taxon>
        <taxon>Arion</taxon>
    </lineage>
</organism>
<proteinExistence type="predicted"/>
<dbReference type="EMBL" id="HACG01053505">
    <property type="protein sequence ID" value="CEL00376.1"/>
    <property type="molecule type" value="Transcribed_RNA"/>
</dbReference>
<evidence type="ECO:0000313" key="1">
    <source>
        <dbReference type="EMBL" id="CEL00376.1"/>
    </source>
</evidence>
<name>A0A0B7C747_9EUPU</name>
<feature type="non-terminal residue" evidence="1">
    <location>
        <position position="67"/>
    </location>
</feature>
<accession>A0A0B7C747</accession>
<sequence length="67" mass="7857">TMQTCLLRLQRSVRFKNVPQTLRGHGQSQASNLHRRRDIGFRIVTCLEKSLLQIHTIVSQKKNKSWN</sequence>
<protein>
    <submittedName>
        <fullName evidence="1">Uncharacterized protein</fullName>
    </submittedName>
</protein>
<dbReference type="AlphaFoldDB" id="A0A0B7C747"/>
<feature type="non-terminal residue" evidence="1">
    <location>
        <position position="1"/>
    </location>
</feature>